<protein>
    <submittedName>
        <fullName evidence="2">Glycoside hydrolase family 88 domain protein</fullName>
    </submittedName>
</protein>
<dbReference type="AlphaFoldDB" id="A0A069SL34"/>
<dbReference type="GO" id="GO:0016787">
    <property type="term" value="F:hydrolase activity"/>
    <property type="evidence" value="ECO:0007669"/>
    <property type="project" value="UniProtKB-KW"/>
</dbReference>
<keyword evidence="2" id="KW-0378">Hydrolase</keyword>
<dbReference type="Proteomes" id="UP000027661">
    <property type="component" value="Unassembled WGS sequence"/>
</dbReference>
<proteinExistence type="predicted"/>
<name>A0A069SL34_PHOVU</name>
<keyword evidence="1" id="KW-0812">Transmembrane</keyword>
<dbReference type="EMBL" id="JNHM01000020">
    <property type="protein sequence ID" value="KDS54656.1"/>
    <property type="molecule type" value="Genomic_DNA"/>
</dbReference>
<keyword evidence="1" id="KW-1133">Transmembrane helix</keyword>
<dbReference type="PATRIC" id="fig|1339352.3.peg.1703"/>
<dbReference type="GO" id="GO:0005975">
    <property type="term" value="P:carbohydrate metabolic process"/>
    <property type="evidence" value="ECO:0007669"/>
    <property type="project" value="InterPro"/>
</dbReference>
<evidence type="ECO:0000256" key="1">
    <source>
        <dbReference type="SAM" id="Phobius"/>
    </source>
</evidence>
<evidence type="ECO:0000313" key="3">
    <source>
        <dbReference type="Proteomes" id="UP000027661"/>
    </source>
</evidence>
<dbReference type="Gene3D" id="1.50.10.10">
    <property type="match status" value="1"/>
</dbReference>
<feature type="transmembrane region" description="Helical" evidence="1">
    <location>
        <begin position="6"/>
        <end position="24"/>
    </location>
</feature>
<comment type="caution">
    <text evidence="2">The sequence shown here is derived from an EMBL/GenBank/DDBJ whole genome shotgun (WGS) entry which is preliminary data.</text>
</comment>
<keyword evidence="1" id="KW-0472">Membrane</keyword>
<dbReference type="InterPro" id="IPR008928">
    <property type="entry name" value="6-hairpin_glycosidase_sf"/>
</dbReference>
<sequence>MAYLIVGINTMLIVIFFVTAEKALEYKQAAVKMLASLSSDKYQCGKSKPAFLLHSTGHLPAGSEIDASIIYADYYYMEALLRLKRLTENKPVIDE</sequence>
<accession>A0A069SL34</accession>
<gene>
    <name evidence="2" type="ORF">M099_1754</name>
</gene>
<evidence type="ECO:0000313" key="2">
    <source>
        <dbReference type="EMBL" id="KDS54656.1"/>
    </source>
</evidence>
<reference evidence="2 3" key="1">
    <citation type="submission" date="2014-04" db="EMBL/GenBank/DDBJ databases">
        <authorList>
            <person name="Sears C."/>
            <person name="Carroll K."/>
            <person name="Sack B.R."/>
            <person name="Qadri F."/>
            <person name="Myers L.L."/>
            <person name="Chung G.-T."/>
            <person name="Escheverria P."/>
            <person name="Fraser C.M."/>
            <person name="Sadzewicz L."/>
            <person name="Shefchek K.A."/>
            <person name="Tallon L."/>
            <person name="Das S.P."/>
            <person name="Daugherty S."/>
            <person name="Mongodin E.F."/>
        </authorList>
    </citation>
    <scope>NUCLEOTIDE SEQUENCE [LARGE SCALE GENOMIC DNA]</scope>
    <source>
        <strain evidence="2 3">3975 RP4</strain>
    </source>
</reference>
<organism evidence="2 3">
    <name type="scientific">Phocaeicola vulgatus str. 3975 RP4</name>
    <dbReference type="NCBI Taxonomy" id="1339352"/>
    <lineage>
        <taxon>Bacteria</taxon>
        <taxon>Pseudomonadati</taxon>
        <taxon>Bacteroidota</taxon>
        <taxon>Bacteroidia</taxon>
        <taxon>Bacteroidales</taxon>
        <taxon>Bacteroidaceae</taxon>
        <taxon>Phocaeicola</taxon>
    </lineage>
</organism>
<dbReference type="InterPro" id="IPR012341">
    <property type="entry name" value="6hp_glycosidase-like_sf"/>
</dbReference>
<dbReference type="SUPFAM" id="SSF48208">
    <property type="entry name" value="Six-hairpin glycosidases"/>
    <property type="match status" value="1"/>
</dbReference>